<dbReference type="Gene3D" id="1.10.10.60">
    <property type="entry name" value="Homeodomain-like"/>
    <property type="match status" value="1"/>
</dbReference>
<evidence type="ECO:0000256" key="2">
    <source>
        <dbReference type="ARBA" id="ARBA00023125"/>
    </source>
</evidence>
<dbReference type="PROSITE" id="PS01124">
    <property type="entry name" value="HTH_ARAC_FAMILY_2"/>
    <property type="match status" value="1"/>
</dbReference>
<dbReference type="AlphaFoldDB" id="A0A4R4Q0P9"/>
<keyword evidence="3" id="KW-0804">Transcription</keyword>
<dbReference type="SUPFAM" id="SSF51215">
    <property type="entry name" value="Regulatory protein AraC"/>
    <property type="match status" value="1"/>
</dbReference>
<sequence>MSAHRQFHRLQASTGMDRAEYFLDSCSMANWSTYLTPGPAEQQLGLFCLGVGEQIHAGVPAPERALGCHALVWVKEGRGQLLHGPDRQLFEVRSPAMLWLYPGVLHGYRPATKWRQLWVLFGGTATTGLAALGHLDPHRPVSRYADPRPVDRAFGRLLRVAGAHNAVQTAAALYDVLGLAAVESGDGVAERLAGLACVVASVQDYAAELGLTVKELREAVRREAGVTPQELVLRTRLSTAKALLAEEELSIAAVARRVGYEDPAYFSRLFTARTGVSPRTFRRSGSIPGPISSF</sequence>
<dbReference type="Pfam" id="PF12833">
    <property type="entry name" value="HTH_18"/>
    <property type="match status" value="1"/>
</dbReference>
<protein>
    <submittedName>
        <fullName evidence="5">AraC family transcriptional regulator</fullName>
    </submittedName>
</protein>
<dbReference type="InterPro" id="IPR009057">
    <property type="entry name" value="Homeodomain-like_sf"/>
</dbReference>
<dbReference type="InterPro" id="IPR020449">
    <property type="entry name" value="Tscrpt_reg_AraC-type_HTH"/>
</dbReference>
<evidence type="ECO:0000313" key="5">
    <source>
        <dbReference type="EMBL" id="TDC28516.1"/>
    </source>
</evidence>
<keyword evidence="2" id="KW-0238">DNA-binding</keyword>
<dbReference type="InterPro" id="IPR018060">
    <property type="entry name" value="HTH_AraC"/>
</dbReference>
<evidence type="ECO:0000256" key="3">
    <source>
        <dbReference type="ARBA" id="ARBA00023163"/>
    </source>
</evidence>
<dbReference type="EMBL" id="SMKA01000075">
    <property type="protein sequence ID" value="TDC28516.1"/>
    <property type="molecule type" value="Genomic_DNA"/>
</dbReference>
<feature type="domain" description="HTH araC/xylS-type" evidence="4">
    <location>
        <begin position="201"/>
        <end position="284"/>
    </location>
</feature>
<dbReference type="InterPro" id="IPR003313">
    <property type="entry name" value="AraC-bd"/>
</dbReference>
<dbReference type="OrthoDB" id="3186094at2"/>
<keyword evidence="6" id="KW-1185">Reference proteome</keyword>
<dbReference type="PANTHER" id="PTHR43280:SF32">
    <property type="entry name" value="TRANSCRIPTIONAL REGULATORY PROTEIN"/>
    <property type="match status" value="1"/>
</dbReference>
<dbReference type="PRINTS" id="PR00032">
    <property type="entry name" value="HTHARAC"/>
</dbReference>
<accession>A0A4R4Q0P9</accession>
<gene>
    <name evidence="5" type="ORF">E1261_18175</name>
</gene>
<evidence type="ECO:0000259" key="4">
    <source>
        <dbReference type="PROSITE" id="PS01124"/>
    </source>
</evidence>
<dbReference type="PROSITE" id="PS00041">
    <property type="entry name" value="HTH_ARAC_FAMILY_1"/>
    <property type="match status" value="1"/>
</dbReference>
<reference evidence="5 6" key="1">
    <citation type="submission" date="2019-03" db="EMBL/GenBank/DDBJ databases">
        <title>Draft genome sequences of novel Actinobacteria.</title>
        <authorList>
            <person name="Sahin N."/>
            <person name="Ay H."/>
            <person name="Saygin H."/>
        </authorList>
    </citation>
    <scope>NUCLEOTIDE SEQUENCE [LARGE SCALE GENOMIC DNA]</scope>
    <source>
        <strain evidence="5 6">JCM 30547</strain>
    </source>
</reference>
<evidence type="ECO:0000256" key="1">
    <source>
        <dbReference type="ARBA" id="ARBA00023015"/>
    </source>
</evidence>
<name>A0A4R4Q0P9_9ACTN</name>
<dbReference type="Proteomes" id="UP000295075">
    <property type="component" value="Unassembled WGS sequence"/>
</dbReference>
<dbReference type="SMART" id="SM00342">
    <property type="entry name" value="HTH_ARAC"/>
    <property type="match status" value="1"/>
</dbReference>
<proteinExistence type="predicted"/>
<dbReference type="InterPro" id="IPR037923">
    <property type="entry name" value="HTH-like"/>
</dbReference>
<dbReference type="InterPro" id="IPR018062">
    <property type="entry name" value="HTH_AraC-typ_CS"/>
</dbReference>
<dbReference type="GO" id="GO:0003700">
    <property type="term" value="F:DNA-binding transcription factor activity"/>
    <property type="evidence" value="ECO:0007669"/>
    <property type="project" value="InterPro"/>
</dbReference>
<dbReference type="GO" id="GO:0043565">
    <property type="term" value="F:sequence-specific DNA binding"/>
    <property type="evidence" value="ECO:0007669"/>
    <property type="project" value="InterPro"/>
</dbReference>
<dbReference type="Pfam" id="PF02311">
    <property type="entry name" value="AraC_binding"/>
    <property type="match status" value="1"/>
</dbReference>
<keyword evidence="1" id="KW-0805">Transcription regulation</keyword>
<dbReference type="SUPFAM" id="SSF46689">
    <property type="entry name" value="Homeodomain-like"/>
    <property type="match status" value="1"/>
</dbReference>
<organism evidence="5 6">
    <name type="scientific">Kribbella albertanoniae</name>
    <dbReference type="NCBI Taxonomy" id="1266829"/>
    <lineage>
        <taxon>Bacteria</taxon>
        <taxon>Bacillati</taxon>
        <taxon>Actinomycetota</taxon>
        <taxon>Actinomycetes</taxon>
        <taxon>Propionibacteriales</taxon>
        <taxon>Kribbellaceae</taxon>
        <taxon>Kribbella</taxon>
    </lineage>
</organism>
<evidence type="ECO:0000313" key="6">
    <source>
        <dbReference type="Proteomes" id="UP000295075"/>
    </source>
</evidence>
<comment type="caution">
    <text evidence="5">The sequence shown here is derived from an EMBL/GenBank/DDBJ whole genome shotgun (WGS) entry which is preliminary data.</text>
</comment>
<dbReference type="PANTHER" id="PTHR43280">
    <property type="entry name" value="ARAC-FAMILY TRANSCRIPTIONAL REGULATOR"/>
    <property type="match status" value="1"/>
</dbReference>